<proteinExistence type="predicted"/>
<keyword evidence="2" id="KW-1185">Reference proteome</keyword>
<dbReference type="AlphaFoldDB" id="A0A1U7VHU2"/>
<feature type="region of interest" description="Disordered" evidence="1">
    <location>
        <begin position="73"/>
        <end position="93"/>
    </location>
</feature>
<dbReference type="RefSeq" id="XP_009764471.1">
    <property type="nucleotide sequence ID" value="XM_009766169.1"/>
</dbReference>
<reference evidence="2" key="1">
    <citation type="journal article" date="2013" name="Genome Biol.">
        <title>Reference genomes and transcriptomes of Nicotiana sylvestris and Nicotiana tomentosiformis.</title>
        <authorList>
            <person name="Sierro N."/>
            <person name="Battey J.N."/>
            <person name="Ouadi S."/>
            <person name="Bovet L."/>
            <person name="Goepfert S."/>
            <person name="Bakaher N."/>
            <person name="Peitsch M.C."/>
            <person name="Ivanov N.V."/>
        </authorList>
    </citation>
    <scope>NUCLEOTIDE SEQUENCE [LARGE SCALE GENOMIC DNA]</scope>
</reference>
<evidence type="ECO:0000313" key="3">
    <source>
        <dbReference type="RefSeq" id="XP_009764471.1"/>
    </source>
</evidence>
<name>A0A1U7VHU2_NICSY</name>
<sequence>MYGTPVGSPSPTFHLCWPPQTRTMKNQAGRYHQLQMQRNKKNGKQFPFPKEDNKVQKVLKSTSMLIRSKNQMAQVVNAPTKAGHPPAQVPARE</sequence>
<evidence type="ECO:0000313" key="2">
    <source>
        <dbReference type="Proteomes" id="UP000189701"/>
    </source>
</evidence>
<protein>
    <submittedName>
        <fullName evidence="3">Uncharacterized protein LOC104216167 isoform X2</fullName>
    </submittedName>
</protein>
<organism evidence="2 3">
    <name type="scientific">Nicotiana sylvestris</name>
    <name type="common">Wood tobacco</name>
    <name type="synonym">South American tobacco</name>
    <dbReference type="NCBI Taxonomy" id="4096"/>
    <lineage>
        <taxon>Eukaryota</taxon>
        <taxon>Viridiplantae</taxon>
        <taxon>Streptophyta</taxon>
        <taxon>Embryophyta</taxon>
        <taxon>Tracheophyta</taxon>
        <taxon>Spermatophyta</taxon>
        <taxon>Magnoliopsida</taxon>
        <taxon>eudicotyledons</taxon>
        <taxon>Gunneridae</taxon>
        <taxon>Pentapetalae</taxon>
        <taxon>asterids</taxon>
        <taxon>lamiids</taxon>
        <taxon>Solanales</taxon>
        <taxon>Solanaceae</taxon>
        <taxon>Nicotianoideae</taxon>
        <taxon>Nicotianeae</taxon>
        <taxon>Nicotiana</taxon>
    </lineage>
</organism>
<accession>A0A1U7VHU2</accession>
<reference evidence="3" key="2">
    <citation type="submission" date="2025-08" db="UniProtKB">
        <authorList>
            <consortium name="RefSeq"/>
        </authorList>
    </citation>
    <scope>IDENTIFICATION</scope>
    <source>
        <tissue evidence="3">Leaf</tissue>
    </source>
</reference>
<gene>
    <name evidence="3" type="primary">LOC104216167</name>
</gene>
<dbReference type="Proteomes" id="UP000189701">
    <property type="component" value="Unplaced"/>
</dbReference>
<evidence type="ECO:0000256" key="1">
    <source>
        <dbReference type="SAM" id="MobiDB-lite"/>
    </source>
</evidence>